<dbReference type="Proteomes" id="UP001519535">
    <property type="component" value="Unassembled WGS sequence"/>
</dbReference>
<evidence type="ECO:0000313" key="6">
    <source>
        <dbReference type="EMBL" id="MBS9535075.1"/>
    </source>
</evidence>
<feature type="region of interest" description="Disordered" evidence="4">
    <location>
        <begin position="539"/>
        <end position="648"/>
    </location>
</feature>
<evidence type="ECO:0000256" key="3">
    <source>
        <dbReference type="PROSITE-ProRule" id="PRU00289"/>
    </source>
</evidence>
<evidence type="ECO:0000256" key="2">
    <source>
        <dbReference type="ARBA" id="ARBA00022840"/>
    </source>
</evidence>
<dbReference type="PROSITE" id="PS50901">
    <property type="entry name" value="FTSK"/>
    <property type="match status" value="1"/>
</dbReference>
<feature type="compositionally biased region" description="Low complexity" evidence="4">
    <location>
        <begin position="578"/>
        <end position="587"/>
    </location>
</feature>
<dbReference type="PANTHER" id="PTHR22683">
    <property type="entry name" value="SPORULATION PROTEIN RELATED"/>
    <property type="match status" value="1"/>
</dbReference>
<accession>A0ABS5RLA8</accession>
<evidence type="ECO:0000259" key="5">
    <source>
        <dbReference type="PROSITE" id="PS50901"/>
    </source>
</evidence>
<dbReference type="RefSeq" id="WP_214093939.1">
    <property type="nucleotide sequence ID" value="NZ_JAHCLR010000035.1"/>
</dbReference>
<dbReference type="InterPro" id="IPR002543">
    <property type="entry name" value="FtsK_dom"/>
</dbReference>
<dbReference type="Gene3D" id="3.40.50.300">
    <property type="entry name" value="P-loop containing nucleotide triphosphate hydrolases"/>
    <property type="match status" value="1"/>
</dbReference>
<keyword evidence="1 3" id="KW-0547">Nucleotide-binding</keyword>
<dbReference type="InterPro" id="IPR050206">
    <property type="entry name" value="FtsK/SpoIIIE/SftA"/>
</dbReference>
<comment type="caution">
    <text evidence="6">The sequence shown here is derived from an EMBL/GenBank/DDBJ whole genome shotgun (WGS) entry which is preliminary data.</text>
</comment>
<protein>
    <recommendedName>
        <fullName evidence="5">FtsK domain-containing protein</fullName>
    </recommendedName>
</protein>
<keyword evidence="7" id="KW-1185">Reference proteome</keyword>
<feature type="domain" description="FtsK" evidence="5">
    <location>
        <begin position="280"/>
        <end position="474"/>
    </location>
</feature>
<gene>
    <name evidence="6" type="ORF">KIH27_15920</name>
</gene>
<organism evidence="6 7">
    <name type="scientific">Mycolicibacter acidiphilus</name>
    <dbReference type="NCBI Taxonomy" id="2835306"/>
    <lineage>
        <taxon>Bacteria</taxon>
        <taxon>Bacillati</taxon>
        <taxon>Actinomycetota</taxon>
        <taxon>Actinomycetes</taxon>
        <taxon>Mycobacteriales</taxon>
        <taxon>Mycobacteriaceae</taxon>
        <taxon>Mycolicibacter</taxon>
    </lineage>
</organism>
<evidence type="ECO:0000256" key="4">
    <source>
        <dbReference type="SAM" id="MobiDB-lite"/>
    </source>
</evidence>
<dbReference type="EMBL" id="JAHCLR010000035">
    <property type="protein sequence ID" value="MBS9535075.1"/>
    <property type="molecule type" value="Genomic_DNA"/>
</dbReference>
<feature type="binding site" evidence="3">
    <location>
        <begin position="297"/>
        <end position="304"/>
    </location>
    <ligand>
        <name>ATP</name>
        <dbReference type="ChEBI" id="CHEBI:30616"/>
    </ligand>
</feature>
<reference evidence="6 7" key="1">
    <citation type="submission" date="2021-05" db="EMBL/GenBank/DDBJ databases">
        <title>Mycobacterium acidophilum sp. nov., an extremely acid-tolerant member of the genus Mycobacterium.</title>
        <authorList>
            <person name="Xia J."/>
        </authorList>
    </citation>
    <scope>NUCLEOTIDE SEQUENCE [LARGE SCALE GENOMIC DNA]</scope>
    <source>
        <strain evidence="6 7">M1</strain>
    </source>
</reference>
<evidence type="ECO:0000313" key="7">
    <source>
        <dbReference type="Proteomes" id="UP001519535"/>
    </source>
</evidence>
<dbReference type="InterPro" id="IPR027417">
    <property type="entry name" value="P-loop_NTPase"/>
</dbReference>
<proteinExistence type="predicted"/>
<evidence type="ECO:0000256" key="1">
    <source>
        <dbReference type="ARBA" id="ARBA00022741"/>
    </source>
</evidence>
<feature type="region of interest" description="Disordered" evidence="4">
    <location>
        <begin position="1"/>
        <end position="41"/>
    </location>
</feature>
<keyword evidence="2 3" id="KW-0067">ATP-binding</keyword>
<sequence length="648" mass="70656">MAKSADDYRRELEAARHKVEQARRDAEAAERARLLDEEKDAEKERLTKPMKVYTGATYSNKSPILVWHVLAEPPADLDMKTRRAGLGALLALRHGGGSFTASDAVYGSLKARFPSIAEDHPEFVQQIKNALTDAYESYPCLTKLRDDEFMADLLEKAGVADEDKTTKTEVGTYDKYSRSVTTITVPELIEAQIKADGLVLVYKHRLGDSAKEWVKKIDTLKSALRAGLKIDTSELTIDEDDDSNIRLRFRDRDPFKGAVITSGEFDAAKGRSLLGITSTGAPAWVTWNGSSGMVVGGVPGSGKTASMLPVFAGMAGKAELHVFDGKAGFDLLPLKRIARTYDATGDIDAPLEVLRQLDELRPKRAEYLFKTLKANNFWNVPLEMREQIGMTPIFVILDEVQTWLDASSAIGKEEKAILDEIKKLIRTLIQKARSVGIILVLTTQKPDSTSVPTVIRDNAALKAAFRVSTPEQAICVLGKLPENADPTQIPMAAKGRGAMETDGFGVVLFQSGYKDNNTLDAELANSEPVTDQTALVESLTHGHPVQPAPRFEDAVREQPAPTETPAEVIVPTPPPFAMPAAPAREQPQPQPNTNGSKPKFDDDALLAALAEAQKRGLIKPPQQSTAAPTPLTEVPAPVSADMPIYEEE</sequence>
<dbReference type="SUPFAM" id="SSF52540">
    <property type="entry name" value="P-loop containing nucleoside triphosphate hydrolases"/>
    <property type="match status" value="1"/>
</dbReference>
<name>A0ABS5RLA8_9MYCO</name>
<dbReference type="PANTHER" id="PTHR22683:SF41">
    <property type="entry name" value="DNA TRANSLOCASE FTSK"/>
    <property type="match status" value="1"/>
</dbReference>